<dbReference type="EMBL" id="PCVL01000025">
    <property type="protein sequence ID" value="PIQ72610.1"/>
    <property type="molecule type" value="Genomic_DNA"/>
</dbReference>
<feature type="transmembrane region" description="Helical" evidence="4">
    <location>
        <begin position="252"/>
        <end position="270"/>
    </location>
</feature>
<evidence type="ECO:0000256" key="2">
    <source>
        <dbReference type="ARBA" id="ARBA00022989"/>
    </source>
</evidence>
<feature type="transmembrane region" description="Helical" evidence="4">
    <location>
        <begin position="216"/>
        <end position="240"/>
    </location>
</feature>
<sequence>MIYPIVPIFLTTVLKTSVPILGLIEGIAEATAAVGKYLFGTLSDYFQRRKIFVTLGYSFGAVSKILIGLAQSWPLVLFARFIDRTGKGLRTAPRDSILFENTTNFNRGFIFGFHRSLDSLGAVFGPILGLMLLYFLKENMRLVFFLAFIPSVFALILLIIAVKEKSWIKTDEERHFVKINFRSINPHLKLFLLVSFIFALGNSSDAFLILRAKNLGLTTILVTLTYVLYNISQAVFATPAGKLADKIGAKKVFALGLFIFSAVYFSFGIIKNPIFIWFIFPIYGIYIAFTDGVSKAYLSEFIDKKESGSYFGLHQTLIAVGAFLASAIGGILWNKINPSATFYYGSLMAALALLIFLFSHRFQSKSLLEINK</sequence>
<evidence type="ECO:0000256" key="4">
    <source>
        <dbReference type="SAM" id="Phobius"/>
    </source>
</evidence>
<evidence type="ECO:0000259" key="5">
    <source>
        <dbReference type="PROSITE" id="PS50850"/>
    </source>
</evidence>
<name>A0A2H0KMY3_9BACT</name>
<protein>
    <submittedName>
        <fullName evidence="6">MFS transporter</fullName>
    </submittedName>
</protein>
<feature type="domain" description="Major facilitator superfamily (MFS) profile" evidence="5">
    <location>
        <begin position="1"/>
        <end position="364"/>
    </location>
</feature>
<dbReference type="CDD" id="cd17370">
    <property type="entry name" value="MFS_MJ1317_like"/>
    <property type="match status" value="1"/>
</dbReference>
<accession>A0A2H0KMY3</accession>
<feature type="transmembrane region" description="Helical" evidence="4">
    <location>
        <begin position="276"/>
        <end position="298"/>
    </location>
</feature>
<dbReference type="GO" id="GO:0022857">
    <property type="term" value="F:transmembrane transporter activity"/>
    <property type="evidence" value="ECO:0007669"/>
    <property type="project" value="InterPro"/>
</dbReference>
<dbReference type="PANTHER" id="PTHR23518">
    <property type="entry name" value="C-METHYLTRANSFERASE"/>
    <property type="match status" value="1"/>
</dbReference>
<evidence type="ECO:0000313" key="6">
    <source>
        <dbReference type="EMBL" id="PIQ72610.1"/>
    </source>
</evidence>
<keyword evidence="3 4" id="KW-0472">Membrane</keyword>
<dbReference type="SUPFAM" id="SSF103473">
    <property type="entry name" value="MFS general substrate transporter"/>
    <property type="match status" value="1"/>
</dbReference>
<dbReference type="PROSITE" id="PS50850">
    <property type="entry name" value="MFS"/>
    <property type="match status" value="1"/>
</dbReference>
<feature type="transmembrane region" description="Helical" evidence="4">
    <location>
        <begin position="310"/>
        <end position="334"/>
    </location>
</feature>
<gene>
    <name evidence="6" type="ORF">COV86_02060</name>
</gene>
<feature type="transmembrane region" description="Helical" evidence="4">
    <location>
        <begin position="117"/>
        <end position="136"/>
    </location>
</feature>
<evidence type="ECO:0000256" key="3">
    <source>
        <dbReference type="ARBA" id="ARBA00023136"/>
    </source>
</evidence>
<evidence type="ECO:0000256" key="1">
    <source>
        <dbReference type="ARBA" id="ARBA00022692"/>
    </source>
</evidence>
<feature type="transmembrane region" description="Helical" evidence="4">
    <location>
        <begin position="190"/>
        <end position="210"/>
    </location>
</feature>
<dbReference type="InterPro" id="IPR036259">
    <property type="entry name" value="MFS_trans_sf"/>
</dbReference>
<feature type="transmembrane region" description="Helical" evidence="4">
    <location>
        <begin position="142"/>
        <end position="162"/>
    </location>
</feature>
<comment type="caution">
    <text evidence="6">The sequence shown here is derived from an EMBL/GenBank/DDBJ whole genome shotgun (WGS) entry which is preliminary data.</text>
</comment>
<dbReference type="Pfam" id="PF07690">
    <property type="entry name" value="MFS_1"/>
    <property type="match status" value="1"/>
</dbReference>
<feature type="transmembrane region" description="Helical" evidence="4">
    <location>
        <begin position="340"/>
        <end position="358"/>
    </location>
</feature>
<dbReference type="Proteomes" id="UP000229570">
    <property type="component" value="Unassembled WGS sequence"/>
</dbReference>
<evidence type="ECO:0000313" key="7">
    <source>
        <dbReference type="Proteomes" id="UP000229570"/>
    </source>
</evidence>
<proteinExistence type="predicted"/>
<feature type="transmembrane region" description="Helical" evidence="4">
    <location>
        <begin position="56"/>
        <end position="82"/>
    </location>
</feature>
<reference evidence="6 7" key="1">
    <citation type="submission" date="2017-09" db="EMBL/GenBank/DDBJ databases">
        <title>Depth-based differentiation of microbial function through sediment-hosted aquifers and enrichment of novel symbionts in the deep terrestrial subsurface.</title>
        <authorList>
            <person name="Probst A.J."/>
            <person name="Ladd B."/>
            <person name="Jarett J.K."/>
            <person name="Geller-Mcgrath D.E."/>
            <person name="Sieber C.M."/>
            <person name="Emerson J.B."/>
            <person name="Anantharaman K."/>
            <person name="Thomas B.C."/>
            <person name="Malmstrom R."/>
            <person name="Stieglmeier M."/>
            <person name="Klingl A."/>
            <person name="Woyke T."/>
            <person name="Ryan C.M."/>
            <person name="Banfield J.F."/>
        </authorList>
    </citation>
    <scope>NUCLEOTIDE SEQUENCE [LARGE SCALE GENOMIC DNA]</scope>
    <source>
        <strain evidence="6">CG11_big_fil_rev_8_21_14_0_20_35_14</strain>
    </source>
</reference>
<dbReference type="PANTHER" id="PTHR23518:SF2">
    <property type="entry name" value="MAJOR FACILITATOR SUPERFAMILY TRANSPORTER"/>
    <property type="match status" value="1"/>
</dbReference>
<organism evidence="6 7">
    <name type="scientific">Candidatus Roizmanbacteria bacterium CG11_big_fil_rev_8_21_14_0_20_35_14</name>
    <dbReference type="NCBI Taxonomy" id="1974855"/>
    <lineage>
        <taxon>Bacteria</taxon>
        <taxon>Candidatus Roizmaniibacteriota</taxon>
    </lineage>
</organism>
<dbReference type="InterPro" id="IPR020846">
    <property type="entry name" value="MFS_dom"/>
</dbReference>
<keyword evidence="2 4" id="KW-1133">Transmembrane helix</keyword>
<dbReference type="Gene3D" id="1.20.1250.20">
    <property type="entry name" value="MFS general substrate transporter like domains"/>
    <property type="match status" value="2"/>
</dbReference>
<keyword evidence="1 4" id="KW-0812">Transmembrane</keyword>
<dbReference type="AlphaFoldDB" id="A0A2H0KMY3"/>
<dbReference type="InterPro" id="IPR011701">
    <property type="entry name" value="MFS"/>
</dbReference>